<dbReference type="InterPro" id="IPR036866">
    <property type="entry name" value="RibonucZ/Hydroxyglut_hydro"/>
</dbReference>
<dbReference type="Proteomes" id="UP000269544">
    <property type="component" value="Chromosome"/>
</dbReference>
<evidence type="ECO:0000259" key="1">
    <source>
        <dbReference type="SMART" id="SM00849"/>
    </source>
</evidence>
<dbReference type="AlphaFoldDB" id="A0A448UZD4"/>
<reference evidence="2 3" key="1">
    <citation type="submission" date="2018-12" db="EMBL/GenBank/DDBJ databases">
        <authorList>
            <consortium name="Pathogen Informatics"/>
        </authorList>
    </citation>
    <scope>NUCLEOTIDE SEQUENCE [LARGE SCALE GENOMIC DNA]</scope>
    <source>
        <strain evidence="2 3">NCTC13079</strain>
    </source>
</reference>
<dbReference type="RefSeq" id="WP_126464537.1">
    <property type="nucleotide sequence ID" value="NZ_JAUSWF010000005.1"/>
</dbReference>
<keyword evidence="3" id="KW-1185">Reference proteome</keyword>
<dbReference type="PANTHER" id="PTHR47619">
    <property type="entry name" value="METALLO-HYDROLASE YYCJ-RELATED"/>
    <property type="match status" value="1"/>
</dbReference>
<name>A0A448UZD4_9FIRM</name>
<proteinExistence type="predicted"/>
<dbReference type="Pfam" id="PF12706">
    <property type="entry name" value="Lactamase_B_2"/>
    <property type="match status" value="1"/>
</dbReference>
<dbReference type="Gene3D" id="3.60.15.10">
    <property type="entry name" value="Ribonuclease Z/Hydroxyacylglutathione hydrolase-like"/>
    <property type="match status" value="1"/>
</dbReference>
<dbReference type="OrthoDB" id="9781189at2"/>
<dbReference type="InterPro" id="IPR052533">
    <property type="entry name" value="WalJ/YycJ-like"/>
</dbReference>
<feature type="domain" description="Metallo-beta-lactamase" evidence="1">
    <location>
        <begin position="11"/>
        <end position="196"/>
    </location>
</feature>
<organism evidence="2 3">
    <name type="scientific">Aedoeadaptatus ivorii</name>
    <dbReference type="NCBI Taxonomy" id="54006"/>
    <lineage>
        <taxon>Bacteria</taxon>
        <taxon>Bacillati</taxon>
        <taxon>Bacillota</taxon>
        <taxon>Tissierellia</taxon>
        <taxon>Tissierellales</taxon>
        <taxon>Peptoniphilaceae</taxon>
        <taxon>Aedoeadaptatus</taxon>
    </lineage>
</organism>
<dbReference type="PANTHER" id="PTHR47619:SF1">
    <property type="entry name" value="EXODEOXYRIBONUCLEASE WALJ"/>
    <property type="match status" value="1"/>
</dbReference>
<sequence>MKFCSLASGSSGNCQYIETKEKKILIDGGLSGKAIENNLRAIGVDPATLDAIFVTHEHNDHVKGVGILARRYHLEVFANENTWLAMEKTVKHIDEKKRAVFESRKPFFYGDLSVYPMPLFHDAAEGCGFVVSAGNKKISHLTDTGWVNTDMLEKMRGSDLYYLESNHDTEMLRNGPYPRVLKERIASTRGHLSNDHCAELLSGLLEKKGEHVVLAHLSGENNLPLLAARSAREALAENSVYEGVDFMLQVATPKVPCRCIEL</sequence>
<evidence type="ECO:0000313" key="2">
    <source>
        <dbReference type="EMBL" id="VEJ34235.1"/>
    </source>
</evidence>
<gene>
    <name evidence="2" type="ORF">NCTC13079_00050</name>
</gene>
<accession>A0A448UZD4</accession>
<dbReference type="KEGG" id="piv:NCTC13079_00050"/>
<dbReference type="SUPFAM" id="SSF56281">
    <property type="entry name" value="Metallo-hydrolase/oxidoreductase"/>
    <property type="match status" value="1"/>
</dbReference>
<dbReference type="SMART" id="SM00849">
    <property type="entry name" value="Lactamase_B"/>
    <property type="match status" value="1"/>
</dbReference>
<evidence type="ECO:0000313" key="3">
    <source>
        <dbReference type="Proteomes" id="UP000269544"/>
    </source>
</evidence>
<protein>
    <submittedName>
        <fullName evidence="2">Ribonuclease Z</fullName>
    </submittedName>
</protein>
<dbReference type="InterPro" id="IPR001279">
    <property type="entry name" value="Metallo-B-lactamas"/>
</dbReference>
<dbReference type="EMBL" id="LR134523">
    <property type="protein sequence ID" value="VEJ34235.1"/>
    <property type="molecule type" value="Genomic_DNA"/>
</dbReference>